<dbReference type="HOGENOM" id="CLU_995137_0_0_1"/>
<evidence type="ECO:0000256" key="4">
    <source>
        <dbReference type="ARBA" id="ARBA00022989"/>
    </source>
</evidence>
<dbReference type="AlphaFoldDB" id="U5CPE6"/>
<comment type="subcellular location">
    <subcellularLocation>
        <location evidence="1">Membrane</location>
        <topology evidence="1">Multi-pass membrane protein</topology>
    </subcellularLocation>
</comment>
<dbReference type="Proteomes" id="UP000017836">
    <property type="component" value="Unassembled WGS sequence"/>
</dbReference>
<dbReference type="Gramene" id="ERN15016">
    <property type="protein sequence ID" value="ERN15016"/>
    <property type="gene ID" value="AMTR_s00032p00234210"/>
</dbReference>
<keyword evidence="5" id="KW-0472">Membrane</keyword>
<name>U5CPE6_AMBTC</name>
<dbReference type="PANTHER" id="PTHR12428:SF34">
    <property type="entry name" value="MITOCHONDRIAL INNER MEMBRANE PROTEIN OXA1-LIKE"/>
    <property type="match status" value="1"/>
</dbReference>
<comment type="similarity">
    <text evidence="2">Belongs to the OXA1/ALB3/YidC (TC 2.A.9.2) family.</text>
</comment>
<dbReference type="PANTHER" id="PTHR12428">
    <property type="entry name" value="OXA1"/>
    <property type="match status" value="1"/>
</dbReference>
<evidence type="ECO:0000256" key="2">
    <source>
        <dbReference type="ARBA" id="ARBA00010583"/>
    </source>
</evidence>
<gene>
    <name evidence="6" type="ORF">AMTR_s00032p00234210</name>
</gene>
<keyword evidence="3" id="KW-0812">Transmembrane</keyword>
<evidence type="ECO:0000256" key="5">
    <source>
        <dbReference type="ARBA" id="ARBA00023136"/>
    </source>
</evidence>
<evidence type="ECO:0000256" key="3">
    <source>
        <dbReference type="ARBA" id="ARBA00022692"/>
    </source>
</evidence>
<protein>
    <submittedName>
        <fullName evidence="6">Uncharacterized protein</fullName>
    </submittedName>
</protein>
<organism evidence="6 7">
    <name type="scientific">Amborella trichopoda</name>
    <dbReference type="NCBI Taxonomy" id="13333"/>
    <lineage>
        <taxon>Eukaryota</taxon>
        <taxon>Viridiplantae</taxon>
        <taxon>Streptophyta</taxon>
        <taxon>Embryophyta</taxon>
        <taxon>Tracheophyta</taxon>
        <taxon>Spermatophyta</taxon>
        <taxon>Magnoliopsida</taxon>
        <taxon>Amborellales</taxon>
        <taxon>Amborellaceae</taxon>
        <taxon>Amborella</taxon>
    </lineage>
</organism>
<dbReference type="GO" id="GO:0005743">
    <property type="term" value="C:mitochondrial inner membrane"/>
    <property type="evidence" value="ECO:0000318"/>
    <property type="project" value="GO_Central"/>
</dbReference>
<proteinExistence type="inferred from homology"/>
<dbReference type="STRING" id="13333.U5CPE6"/>
<keyword evidence="4" id="KW-1133">Transmembrane helix</keyword>
<dbReference type="GO" id="GO:0032979">
    <property type="term" value="P:protein insertion into mitochondrial inner membrane from matrix"/>
    <property type="evidence" value="ECO:0000318"/>
    <property type="project" value="GO_Central"/>
</dbReference>
<accession>U5CPE6</accession>
<evidence type="ECO:0000256" key="1">
    <source>
        <dbReference type="ARBA" id="ARBA00004141"/>
    </source>
</evidence>
<dbReference type="GO" id="GO:0032977">
    <property type="term" value="F:membrane insertase activity"/>
    <property type="evidence" value="ECO:0000318"/>
    <property type="project" value="GO_Central"/>
</dbReference>
<reference evidence="7" key="1">
    <citation type="journal article" date="2013" name="Science">
        <title>The Amborella genome and the evolution of flowering plants.</title>
        <authorList>
            <consortium name="Amborella Genome Project"/>
        </authorList>
    </citation>
    <scope>NUCLEOTIDE SEQUENCE [LARGE SCALE GENOMIC DNA]</scope>
</reference>
<keyword evidence="7" id="KW-1185">Reference proteome</keyword>
<evidence type="ECO:0000313" key="6">
    <source>
        <dbReference type="EMBL" id="ERN15016.1"/>
    </source>
</evidence>
<evidence type="ECO:0000313" key="7">
    <source>
        <dbReference type="Proteomes" id="UP000017836"/>
    </source>
</evidence>
<sequence>MSYRRVSSRINQLLRLTSSSSSIERFQKSSSPPFSINRSYSHMSNGSGLGSLFRPEPWLLRGQSTASASGLVFFPRFSSTVGGGSNKIEYMEDVAEVFVESTMEAAAQAPAVSEVAVAAADSYLPVAALQYVIDWVHTFTGLNWWAAIALTTLLMRGATIPILVNQLKATSKLSRAYFLPSAEGHGAPPWAPRHCAWALMRMGKAFGFRDSQATNFLTLDMLRNISNDHGGLLESNLMIYLLTKVFMVLIFPCDPSASMLRKSAALLPRWLGLTICLGLA</sequence>
<dbReference type="InterPro" id="IPR001708">
    <property type="entry name" value="YidC/ALB3/OXA1/COX18"/>
</dbReference>
<dbReference type="EMBL" id="KI392518">
    <property type="protein sequence ID" value="ERN15016.1"/>
    <property type="molecule type" value="Genomic_DNA"/>
</dbReference>
<dbReference type="eggNOG" id="KOG1239">
    <property type="taxonomic scope" value="Eukaryota"/>
</dbReference>